<dbReference type="InterPro" id="IPR021827">
    <property type="entry name" value="Nup186/Nup192/Nup205"/>
</dbReference>
<dbReference type="PANTHER" id="PTHR31344">
    <property type="entry name" value="NUCLEAR PORE COMPLEX PROTEIN NUP205"/>
    <property type="match status" value="1"/>
</dbReference>
<evidence type="ECO:0000256" key="1">
    <source>
        <dbReference type="ARBA" id="ARBA00004123"/>
    </source>
</evidence>
<comment type="subcellular location">
    <subcellularLocation>
        <location evidence="1">Nucleus</location>
    </subcellularLocation>
</comment>
<comment type="similarity">
    <text evidence="2">Belongs to the NUP186/NUP192/NUP205 family.</text>
</comment>
<dbReference type="Pfam" id="PF11894">
    <property type="entry name" value="Nup192"/>
    <property type="match status" value="1"/>
</dbReference>
<dbReference type="GO" id="GO:0044611">
    <property type="term" value="C:nuclear pore inner ring"/>
    <property type="evidence" value="ECO:0007669"/>
    <property type="project" value="TreeGrafter"/>
</dbReference>
<protein>
    <submittedName>
        <fullName evidence="5">Nucleoporin Nup186/Nup192/Nup205</fullName>
    </submittedName>
</protein>
<dbReference type="PANTHER" id="PTHR31344:SF0">
    <property type="entry name" value="NUCLEAR PORE COMPLEX PROTEIN NUP205"/>
    <property type="match status" value="1"/>
</dbReference>
<keyword evidence="3" id="KW-0813">Transport</keyword>
<evidence type="ECO:0000256" key="3">
    <source>
        <dbReference type="ARBA" id="ARBA00022448"/>
    </source>
</evidence>
<name>A0A4P9Z120_9FUNG</name>
<evidence type="ECO:0000313" key="5">
    <source>
        <dbReference type="EMBL" id="RKP25985.1"/>
    </source>
</evidence>
<gene>
    <name evidence="5" type="ORF">SYNPS1DRAFT_22157</name>
</gene>
<proteinExistence type="inferred from homology"/>
<dbReference type="GO" id="GO:0017056">
    <property type="term" value="F:structural constituent of nuclear pore"/>
    <property type="evidence" value="ECO:0007669"/>
    <property type="project" value="TreeGrafter"/>
</dbReference>
<dbReference type="EMBL" id="KZ989550">
    <property type="protein sequence ID" value="RKP25985.1"/>
    <property type="molecule type" value="Genomic_DNA"/>
</dbReference>
<keyword evidence="6" id="KW-1185">Reference proteome</keyword>
<organism evidence="5 6">
    <name type="scientific">Syncephalis pseudoplumigaleata</name>
    <dbReference type="NCBI Taxonomy" id="1712513"/>
    <lineage>
        <taxon>Eukaryota</taxon>
        <taxon>Fungi</taxon>
        <taxon>Fungi incertae sedis</taxon>
        <taxon>Zoopagomycota</taxon>
        <taxon>Zoopagomycotina</taxon>
        <taxon>Zoopagomycetes</taxon>
        <taxon>Zoopagales</taxon>
        <taxon>Piptocephalidaceae</taxon>
        <taxon>Syncephalis</taxon>
    </lineage>
</organism>
<reference evidence="6" key="1">
    <citation type="journal article" date="2018" name="Nat. Microbiol.">
        <title>Leveraging single-cell genomics to expand the fungal tree of life.</title>
        <authorList>
            <person name="Ahrendt S.R."/>
            <person name="Quandt C.A."/>
            <person name="Ciobanu D."/>
            <person name="Clum A."/>
            <person name="Salamov A."/>
            <person name="Andreopoulos B."/>
            <person name="Cheng J.F."/>
            <person name="Woyke T."/>
            <person name="Pelin A."/>
            <person name="Henrissat B."/>
            <person name="Reynolds N.K."/>
            <person name="Benny G.L."/>
            <person name="Smith M.E."/>
            <person name="James T.Y."/>
            <person name="Grigoriev I.V."/>
        </authorList>
    </citation>
    <scope>NUCLEOTIDE SEQUENCE [LARGE SCALE GENOMIC DNA]</scope>
    <source>
        <strain evidence="6">Benny S71-1</strain>
    </source>
</reference>
<evidence type="ECO:0000256" key="2">
    <source>
        <dbReference type="ARBA" id="ARBA00005892"/>
    </source>
</evidence>
<dbReference type="OrthoDB" id="2019644at2759"/>
<accession>A0A4P9Z120</accession>
<keyword evidence="4" id="KW-0539">Nucleus</keyword>
<sequence length="1841" mass="203880">MAARFTDPQQWRPDSYRSLQETILSAVATYTLDQVAASGEEGIAEVARDLAAQLEAALPDLKSLLDDPPRDAQHRAQVEKGAVTVAGHSRLTVNDKFIKDALLLANELNIDEYLACSLLHHGKQQSARFDRSPVETAIFLYHAERNWKLSCLTLLFKYASDVGIVPQIRVLLANCVLSLLGDDKSKSTAAGSLFPAKALKTIEQLRQQIDKLNKSTTTDLASSDIGTDVRAHCISSLTDQRHALGPILFAISYTYQLDAHNMNSLLDTLRKADTADSMTGVLLVVLLASIDSLPEHEYIAASATVSPSFTTSSRSNAAGNHGLQTDRAFLMRFNDAVAAPGWQTTELGAVVTLQWGMFLMTAVQHSPALERELAYREDRVEQMMDAAVGDGAFSFIEAYLLAARHNHDPTRKLPVIAGASAIAQLDEEFQMCIQTQVDMLVTSFLIKMHGLLKKIRSREEHQLEAYTQRMKHGRAAGTPPRNDVGAFFDLIATLYADRPDAGLKYWQTDRLRGFLSWGRESTSFESIRAYLRMLSSLTGKVSSQYVMEFISTSALRGNPIYTWTHLFDVIGIYIERMKQQAAAAAAAGTKFDMRFGMKPSEVTIMVPFLHLLRQVIFYSPLARMAIYEHPEYQAVERLFNLATCYVPIEVKAALFNAIAAFCLPDTPAGADISRRVWAVMETSQVLRTVTDRDLRLSDQGMQAGQLAQSVGFGITSVYGLTPSGNALQYEGRGGIQYELEELETARETYPETRAFLSLLNTLVHTPSKRAAYRLSFGTPSPSVPDDLGAGMRQQTGIVPYIAFVIEHVFLKAASRAYADPAERWTVTEAALSLLERCLIAFDLANLCTNAAGEPVPPNVVGAQVNMPHAIALMSQPGFSILTRLLCGSQLLEEIVRVINISVDALNRPHAHRQPAMRRSVQIALRLLWRVAGIQDVFIDKLVPAIVEHLSQNAELGGDQYQQLLPPSISKLDQWLLYRQDVVVQIALYITCHEDTEICWLAVRLLLVLSQSAAFSGSGGGGGGDPAGDRLGMNRLVGLLESSVELKRILHGFIEKLEFIPMSSSAAQVSAAAHNTAAFFAEEQHAWEVIETTMESRSDEPGAMNAVRLAILELLLKNLEHTTTTPTIAHLLLGFQVRGKISDTRLRHPNEEDGEVSLFHSIVDLLRHGTEDKPTQPLLIHTDPQLAVDCYQLIYRLCRSPLTSGPTLRYLHNDEDYFNRQCLHMTADLPGDGHDRDAVVVRGTVQPVNFTQLYAQLYQRAWLMKTLAIQLHTISGQGVGSQAKRLMELLFQEDSSLTWLSQSKFEIPKMRILALLDGVDFTWRDSLMQGPAGAFEPTLFAGLHFDQCVSVDTQGAQVYDLSRVFELLLLAQRHLEQQGHLVGEGAWMGAQEEKRQLLRRLLAENHYRQLEQAKFACILAWQQLVEVALRDASELMAVTSRASLWSSVALAILPKLTAPDRLAGHLEGLSSVLVAVLSTLKRDQLLQQLVHANRPVAVERLAAILKGLVEAIQMNGTTLVTRGNLYAAMLVFFDYCGAEKNTATSTSTSTSSSASDTTSLIDFGASVQGQSVFRSSVETVVLHVLQSAGDRYLETICRDAVEADDVWRTVAYTLLEAQSGLWRKQKNDRVLAYLSRWNVLQHCVDCLRQDDAMLQSIIASETVSTNLLYVYEARMAFFLRLAQRREGALKLLEAGIVEALAECRFLDRRPDFILPTFVRLTEEITSEQKHRLVEQELEHVVENVLALLYRHISYYLGGYAASLKSTTLTGAQSILTQSLTNYGVMEGVGGVASTLPNAMELDKLRTDANVILSSLFLRLKQLILPKDTIDLCFLGGNDAMGF</sequence>
<dbReference type="Proteomes" id="UP000278143">
    <property type="component" value="Unassembled WGS sequence"/>
</dbReference>
<dbReference type="GO" id="GO:0006999">
    <property type="term" value="P:nuclear pore organization"/>
    <property type="evidence" value="ECO:0007669"/>
    <property type="project" value="TreeGrafter"/>
</dbReference>
<evidence type="ECO:0000313" key="6">
    <source>
        <dbReference type="Proteomes" id="UP000278143"/>
    </source>
</evidence>
<evidence type="ECO:0000256" key="4">
    <source>
        <dbReference type="ARBA" id="ARBA00023242"/>
    </source>
</evidence>